<dbReference type="OrthoDB" id="3777854at2"/>
<keyword evidence="3" id="KW-1185">Reference proteome</keyword>
<dbReference type="AlphaFoldDB" id="A0A285F0S3"/>
<proteinExistence type="predicted"/>
<accession>A0A285F0S3</accession>
<evidence type="ECO:0008006" key="4">
    <source>
        <dbReference type="Google" id="ProtNLM"/>
    </source>
</evidence>
<evidence type="ECO:0000313" key="3">
    <source>
        <dbReference type="Proteomes" id="UP000219612"/>
    </source>
</evidence>
<organism evidence="2 3">
    <name type="scientific">Paractinoplanes atraurantiacus</name>
    <dbReference type="NCBI Taxonomy" id="1036182"/>
    <lineage>
        <taxon>Bacteria</taxon>
        <taxon>Bacillati</taxon>
        <taxon>Actinomycetota</taxon>
        <taxon>Actinomycetes</taxon>
        <taxon>Micromonosporales</taxon>
        <taxon>Micromonosporaceae</taxon>
        <taxon>Paractinoplanes</taxon>
    </lineage>
</organism>
<dbReference type="RefSeq" id="WP_097317399.1">
    <property type="nucleotide sequence ID" value="NZ_OBDY01000001.1"/>
</dbReference>
<gene>
    <name evidence="2" type="ORF">SAMN05421748_10120</name>
</gene>
<evidence type="ECO:0000313" key="2">
    <source>
        <dbReference type="EMBL" id="SNY03771.1"/>
    </source>
</evidence>
<sequence>MQEELIPQEPAPAVPAAASGEGVRQAPAATVWNEPAHPVRDENEVAVTPSASVRAEVVPKKQVERTDPWAGLIADPARAPELLAIAAVQTLGPRAQEWAARTREAYPAAGTDALVRLATRQFTRFGSLTGIMGAVAGSYAPVALVGAAALTDAELALHIAAAHGLDPTDEERAADLLVIGRVHATKGDAVDALAEARRPAYDSKEPLWRLAGFVAAQTAAWAVVKVVNRRFPGTSLLAAFLANTASANATAARAAKYYKSLKSN</sequence>
<name>A0A285F0S3_9ACTN</name>
<protein>
    <recommendedName>
        <fullName evidence="4">EcsC protein family protein</fullName>
    </recommendedName>
</protein>
<dbReference type="EMBL" id="OBDY01000001">
    <property type="protein sequence ID" value="SNY03771.1"/>
    <property type="molecule type" value="Genomic_DNA"/>
</dbReference>
<reference evidence="2 3" key="1">
    <citation type="submission" date="2017-09" db="EMBL/GenBank/DDBJ databases">
        <authorList>
            <person name="Ehlers B."/>
            <person name="Leendertz F.H."/>
        </authorList>
    </citation>
    <scope>NUCLEOTIDE SEQUENCE [LARGE SCALE GENOMIC DNA]</scope>
    <source>
        <strain evidence="2 3">CGMCC 4.6857</strain>
    </source>
</reference>
<feature type="region of interest" description="Disordered" evidence="1">
    <location>
        <begin position="1"/>
        <end position="22"/>
    </location>
</feature>
<dbReference type="Proteomes" id="UP000219612">
    <property type="component" value="Unassembled WGS sequence"/>
</dbReference>
<evidence type="ECO:0000256" key="1">
    <source>
        <dbReference type="SAM" id="MobiDB-lite"/>
    </source>
</evidence>